<keyword evidence="2" id="KW-1185">Reference proteome</keyword>
<evidence type="ECO:0000313" key="2">
    <source>
        <dbReference type="Proteomes" id="UP000003835"/>
    </source>
</evidence>
<dbReference type="HOGENOM" id="CLU_3268462_0_0_3"/>
<gene>
    <name evidence="1" type="ORF">MC7420_6003</name>
</gene>
<reference evidence="1 2" key="1">
    <citation type="submission" date="2008-07" db="EMBL/GenBank/DDBJ databases">
        <authorList>
            <person name="Tandeau de Marsac N."/>
            <person name="Ferriera S."/>
            <person name="Johnson J."/>
            <person name="Kravitz S."/>
            <person name="Beeson K."/>
            <person name="Sutton G."/>
            <person name="Rogers Y.-H."/>
            <person name="Friedman R."/>
            <person name="Frazier M."/>
            <person name="Venter J.C."/>
        </authorList>
    </citation>
    <scope>NUCLEOTIDE SEQUENCE [LARGE SCALE GENOMIC DNA]</scope>
    <source>
        <strain evidence="1 2">PCC 7420</strain>
    </source>
</reference>
<dbReference type="STRING" id="118168.MC7420_6003"/>
<dbReference type="EMBL" id="DS989852">
    <property type="protein sequence ID" value="EDX74525.1"/>
    <property type="molecule type" value="Genomic_DNA"/>
</dbReference>
<dbReference type="AlphaFoldDB" id="B4VTN4"/>
<dbReference type="Proteomes" id="UP000003835">
    <property type="component" value="Unassembled WGS sequence"/>
</dbReference>
<name>B4VTN4_9CYAN</name>
<organism evidence="1 2">
    <name type="scientific">Coleofasciculus chthonoplastes PCC 7420</name>
    <dbReference type="NCBI Taxonomy" id="118168"/>
    <lineage>
        <taxon>Bacteria</taxon>
        <taxon>Bacillati</taxon>
        <taxon>Cyanobacteriota</taxon>
        <taxon>Cyanophyceae</taxon>
        <taxon>Coleofasciculales</taxon>
        <taxon>Coleofasciculaceae</taxon>
        <taxon>Coleofasciculus</taxon>
    </lineage>
</organism>
<protein>
    <submittedName>
        <fullName evidence="1">Uncharacterized protein</fullName>
    </submittedName>
</protein>
<accession>B4VTN4</accession>
<evidence type="ECO:0000313" key="1">
    <source>
        <dbReference type="EMBL" id="EDX74525.1"/>
    </source>
</evidence>
<sequence length="41" mass="4350">MSGILADLPHFLMIAPAGFGINNLKRLNSSPSARLTKLGVK</sequence>
<proteinExistence type="predicted"/>